<evidence type="ECO:0000313" key="1">
    <source>
        <dbReference type="EMBL" id="WOB51208.1"/>
    </source>
</evidence>
<dbReference type="InterPro" id="IPR028962">
    <property type="entry name" value="Imm10"/>
</dbReference>
<proteinExistence type="predicted"/>
<protein>
    <submittedName>
        <fullName evidence="1">Imm10 family immunity protein</fullName>
    </submittedName>
</protein>
<dbReference type="AlphaFoldDB" id="A0AAU0BDQ4"/>
<name>A0AAU0BDQ4_9XANT</name>
<sequence>MAPVDDGFHLIGFSDCEINGETYLTLQRALIFDEQDVAFGMDTYHVQWCSQEKSSYGGISQFTLRPGSAEIAFTSNAARALGGMERLSIFFQLPPFEQHALRDALGYLFEGDGCLVTADE</sequence>
<keyword evidence="2" id="KW-1185">Reference proteome</keyword>
<evidence type="ECO:0000313" key="2">
    <source>
        <dbReference type="Proteomes" id="UP001302716"/>
    </source>
</evidence>
<dbReference type="Pfam" id="PF15588">
    <property type="entry name" value="Imm10"/>
    <property type="match status" value="1"/>
</dbReference>
<reference evidence="1 2" key="1">
    <citation type="submission" date="2022-08" db="EMBL/GenBank/DDBJ databases">
        <title>Whole genome sequencing-based tracing of a 2022 introduction and outbreak of Xanthomonas hortorum pv. pelargonii.</title>
        <authorList>
            <person name="Iruegas-Bocardo F."/>
            <person name="Weisberg A.K."/>
            <person name="Riutta E.R."/>
            <person name="Kilday K."/>
            <person name="Bonkowski J.C."/>
            <person name="Creswell T."/>
            <person name="Daughtrey M.L."/>
            <person name="Rane K."/>
            <person name="Grunwald N.J."/>
            <person name="Chang J.H."/>
            <person name="Putnam M.L."/>
        </authorList>
    </citation>
    <scope>NUCLEOTIDE SEQUENCE [LARGE SCALE GENOMIC DNA]</scope>
    <source>
        <strain evidence="1 2">22-323</strain>
    </source>
</reference>
<organism evidence="1 2">
    <name type="scientific">Xanthomonas hydrangeae</name>
    <dbReference type="NCBI Taxonomy" id="2775159"/>
    <lineage>
        <taxon>Bacteria</taxon>
        <taxon>Pseudomonadati</taxon>
        <taxon>Pseudomonadota</taxon>
        <taxon>Gammaproteobacteria</taxon>
        <taxon>Lysobacterales</taxon>
        <taxon>Lysobacteraceae</taxon>
        <taxon>Xanthomonas</taxon>
    </lineage>
</organism>
<gene>
    <name evidence="1" type="ORF">NYR97_07495</name>
</gene>
<dbReference type="EMBL" id="CP103836">
    <property type="protein sequence ID" value="WOB51208.1"/>
    <property type="molecule type" value="Genomic_DNA"/>
</dbReference>
<dbReference type="Proteomes" id="UP001302716">
    <property type="component" value="Chromosome"/>
</dbReference>
<accession>A0AAU0BDQ4</accession>
<dbReference type="RefSeq" id="WP_316697340.1">
    <property type="nucleotide sequence ID" value="NZ_CP103836.1"/>
</dbReference>